<name>A0ABP8HFY1_9BACT</name>
<dbReference type="Proteomes" id="UP001501725">
    <property type="component" value="Unassembled WGS sequence"/>
</dbReference>
<sequence>MTYDEFQDFIRGKLFLVGLSFYNADRQLLGQYQTSGRVEHLTDTGILVLKRDDDSLFAVPYDDGAIRPAAPGEYTEHSTGKTIVNPDYLLSGDVEVADAAEIEAIRERGFFTA</sequence>
<comment type="caution">
    <text evidence="1">The sequence shown here is derived from an EMBL/GenBank/DDBJ whole genome shotgun (WGS) entry which is preliminary data.</text>
</comment>
<dbReference type="EMBL" id="BAABGY010000011">
    <property type="protein sequence ID" value="GAA4338429.1"/>
    <property type="molecule type" value="Genomic_DNA"/>
</dbReference>
<evidence type="ECO:0000313" key="1">
    <source>
        <dbReference type="EMBL" id="GAA4338429.1"/>
    </source>
</evidence>
<organism evidence="1 2">
    <name type="scientific">Flaviaesturariibacter amylovorans</name>
    <dbReference type="NCBI Taxonomy" id="1084520"/>
    <lineage>
        <taxon>Bacteria</taxon>
        <taxon>Pseudomonadati</taxon>
        <taxon>Bacteroidota</taxon>
        <taxon>Chitinophagia</taxon>
        <taxon>Chitinophagales</taxon>
        <taxon>Chitinophagaceae</taxon>
        <taxon>Flaviaestuariibacter</taxon>
    </lineage>
</organism>
<reference evidence="2" key="1">
    <citation type="journal article" date="2019" name="Int. J. Syst. Evol. Microbiol.">
        <title>The Global Catalogue of Microorganisms (GCM) 10K type strain sequencing project: providing services to taxonomists for standard genome sequencing and annotation.</title>
        <authorList>
            <consortium name="The Broad Institute Genomics Platform"/>
            <consortium name="The Broad Institute Genome Sequencing Center for Infectious Disease"/>
            <person name="Wu L."/>
            <person name="Ma J."/>
        </authorList>
    </citation>
    <scope>NUCLEOTIDE SEQUENCE [LARGE SCALE GENOMIC DNA]</scope>
    <source>
        <strain evidence="2">JCM 17919</strain>
    </source>
</reference>
<protein>
    <submittedName>
        <fullName evidence="1">Uncharacterized protein</fullName>
    </submittedName>
</protein>
<gene>
    <name evidence="1" type="ORF">GCM10023184_34860</name>
</gene>
<dbReference type="RefSeq" id="WP_345257085.1">
    <property type="nucleotide sequence ID" value="NZ_BAABGY010000011.1"/>
</dbReference>
<accession>A0ABP8HFY1</accession>
<evidence type="ECO:0000313" key="2">
    <source>
        <dbReference type="Proteomes" id="UP001501725"/>
    </source>
</evidence>
<keyword evidence="2" id="KW-1185">Reference proteome</keyword>
<proteinExistence type="predicted"/>